<feature type="binding site" evidence="1">
    <location>
        <position position="182"/>
    </location>
    <ligand>
        <name>Zn(2+)</name>
        <dbReference type="ChEBI" id="CHEBI:29105"/>
    </ligand>
</feature>
<dbReference type="InterPro" id="IPR011257">
    <property type="entry name" value="DNA_glycosylase"/>
</dbReference>
<dbReference type="GO" id="GO:0046872">
    <property type="term" value="F:metal ion binding"/>
    <property type="evidence" value="ECO:0007669"/>
    <property type="project" value="UniProtKB-KW"/>
</dbReference>
<feature type="region of interest" description="Disordered" evidence="2">
    <location>
        <begin position="191"/>
        <end position="212"/>
    </location>
</feature>
<evidence type="ECO:0000313" key="4">
    <source>
        <dbReference type="Proteomes" id="UP000305233"/>
    </source>
</evidence>
<comment type="caution">
    <text evidence="3">The sequence shown here is derived from an EMBL/GenBank/DDBJ whole genome shotgun (WGS) entry which is preliminary data.</text>
</comment>
<reference evidence="3 4" key="1">
    <citation type="submission" date="2019-04" db="EMBL/GenBank/DDBJ databases">
        <authorList>
            <person name="Liu Q."/>
            <person name="Xin Y.-H."/>
        </authorList>
    </citation>
    <scope>NUCLEOTIDE SEQUENCE [LARGE SCALE GENOMIC DNA]</scope>
    <source>
        <strain evidence="3 4">AM23</strain>
    </source>
</reference>
<dbReference type="InterPro" id="IPR052891">
    <property type="entry name" value="DNA-3mA_glycosylase"/>
</dbReference>
<dbReference type="InterPro" id="IPR005019">
    <property type="entry name" value="Adenine_glyco"/>
</dbReference>
<keyword evidence="1" id="KW-0862">Zinc</keyword>
<keyword evidence="1" id="KW-0479">Metal-binding</keyword>
<gene>
    <name evidence="3" type="ORF">E8P82_10415</name>
</gene>
<evidence type="ECO:0000256" key="2">
    <source>
        <dbReference type="SAM" id="MobiDB-lite"/>
    </source>
</evidence>
<dbReference type="SUPFAM" id="SSF48150">
    <property type="entry name" value="DNA-glycosylase"/>
    <property type="match status" value="1"/>
</dbReference>
<dbReference type="GO" id="GO:0008725">
    <property type="term" value="F:DNA-3-methyladenine glycosylase activity"/>
    <property type="evidence" value="ECO:0007669"/>
    <property type="project" value="InterPro"/>
</dbReference>
<dbReference type="PANTHER" id="PTHR30037">
    <property type="entry name" value="DNA-3-METHYLADENINE GLYCOSYLASE 1"/>
    <property type="match status" value="1"/>
</dbReference>
<accession>A0A4S5E3P1</accession>
<evidence type="ECO:0000256" key="1">
    <source>
        <dbReference type="PIRSR" id="PIRSR605019-1"/>
    </source>
</evidence>
<feature type="binding site" evidence="1">
    <location>
        <position position="27"/>
    </location>
    <ligand>
        <name>Zn(2+)</name>
        <dbReference type="ChEBI" id="CHEBI:29105"/>
    </ligand>
</feature>
<evidence type="ECO:0000313" key="3">
    <source>
        <dbReference type="EMBL" id="THJ66037.1"/>
    </source>
</evidence>
<keyword evidence="4" id="KW-1185">Reference proteome</keyword>
<protein>
    <submittedName>
        <fullName evidence="3">DNA-3-methyladenine glycosylase I</fullName>
    </submittedName>
</protein>
<dbReference type="PANTHER" id="PTHR30037:SF4">
    <property type="entry name" value="DNA-3-METHYLADENINE GLYCOSYLASE I"/>
    <property type="match status" value="1"/>
</dbReference>
<dbReference type="Pfam" id="PF03352">
    <property type="entry name" value="Adenine_glyco"/>
    <property type="match status" value="1"/>
</dbReference>
<dbReference type="AlphaFoldDB" id="A0A4S5E3P1"/>
<dbReference type="EMBL" id="SSWH01000008">
    <property type="protein sequence ID" value="THJ66037.1"/>
    <property type="molecule type" value="Genomic_DNA"/>
</dbReference>
<organism evidence="3 4">
    <name type="scientific">Arthrobacter echini</name>
    <dbReference type="NCBI Taxonomy" id="1529066"/>
    <lineage>
        <taxon>Bacteria</taxon>
        <taxon>Bacillati</taxon>
        <taxon>Actinomycetota</taxon>
        <taxon>Actinomycetes</taxon>
        <taxon>Micrococcales</taxon>
        <taxon>Micrococcaceae</taxon>
        <taxon>Arthrobacter</taxon>
    </lineage>
</organism>
<feature type="binding site" evidence="1">
    <location>
        <position position="14"/>
    </location>
    <ligand>
        <name>Zn(2+)</name>
        <dbReference type="ChEBI" id="CHEBI:29105"/>
    </ligand>
</feature>
<dbReference type="Gene3D" id="1.10.340.30">
    <property type="entry name" value="Hypothetical protein, domain 2"/>
    <property type="match status" value="1"/>
</dbReference>
<proteinExistence type="predicted"/>
<feature type="compositionally biased region" description="Low complexity" evidence="2">
    <location>
        <begin position="194"/>
        <end position="203"/>
    </location>
</feature>
<dbReference type="Proteomes" id="UP000305233">
    <property type="component" value="Unassembled WGS sequence"/>
</dbReference>
<feature type="binding site" evidence="1">
    <location>
        <position position="186"/>
    </location>
    <ligand>
        <name>Zn(2+)</name>
        <dbReference type="ChEBI" id="CHEBI:29105"/>
    </ligand>
</feature>
<name>A0A4S5E3P1_9MICC</name>
<dbReference type="GO" id="GO:0006284">
    <property type="term" value="P:base-excision repair"/>
    <property type="evidence" value="ECO:0007669"/>
    <property type="project" value="InterPro"/>
</dbReference>
<dbReference type="OrthoDB" id="9807664at2"/>
<dbReference type="RefSeq" id="WP_136454683.1">
    <property type="nucleotide sequence ID" value="NZ_SSWH01000008.1"/>
</dbReference>
<sequence>MTPAVPGSDGLLRCGWAVSSAEYERYHDEEWGRAVHGEQALFERLSLEAFQSGLSWITILRKRSDFRRAFAAFDPVAVAGFGAGDVERLMGDALIVRNRRKIEATISNARTLLSLPGGTSLGSVLEAHRPPTGPAPVSLADVPASTTGSSALAHELRRLGFRFVGPTTAYAMLQATGFVNDHLRDCWVRGRPADGGSADPPGGEICGRSADR</sequence>